<keyword evidence="3" id="KW-1185">Reference proteome</keyword>
<reference evidence="2 3" key="1">
    <citation type="submission" date="2024-04" db="EMBL/GenBank/DDBJ databases">
        <title>Symmetric and asymmetric DNA N6-adenine methylation regulates different biological responses in Mucorales.</title>
        <authorList>
            <consortium name="Lawrence Berkeley National Laboratory"/>
            <person name="Lax C."/>
            <person name="Mondo S.J."/>
            <person name="Osorio-Concepcion M."/>
            <person name="Muszewska A."/>
            <person name="Corrochano-Luque M."/>
            <person name="Gutierrez G."/>
            <person name="Riley R."/>
            <person name="Lipzen A."/>
            <person name="Guo J."/>
            <person name="Hundley H."/>
            <person name="Amirebrahimi M."/>
            <person name="Ng V."/>
            <person name="Lorenzo-Gutierrez D."/>
            <person name="Binder U."/>
            <person name="Yang J."/>
            <person name="Song Y."/>
            <person name="Canovas D."/>
            <person name="Navarro E."/>
            <person name="Freitag M."/>
            <person name="Gabaldon T."/>
            <person name="Grigoriev I.V."/>
            <person name="Corrochano L.M."/>
            <person name="Nicolas F.E."/>
            <person name="Garre V."/>
        </authorList>
    </citation>
    <scope>NUCLEOTIDE SEQUENCE [LARGE SCALE GENOMIC DNA]</scope>
    <source>
        <strain evidence="2 3">L51</strain>
    </source>
</reference>
<keyword evidence="1" id="KW-1133">Transmembrane helix</keyword>
<proteinExistence type="predicted"/>
<comment type="caution">
    <text evidence="2">The sequence shown here is derived from an EMBL/GenBank/DDBJ whole genome shotgun (WGS) entry which is preliminary data.</text>
</comment>
<accession>A0ABR3BBS4</accession>
<feature type="transmembrane region" description="Helical" evidence="1">
    <location>
        <begin position="6"/>
        <end position="24"/>
    </location>
</feature>
<feature type="transmembrane region" description="Helical" evidence="1">
    <location>
        <begin position="36"/>
        <end position="55"/>
    </location>
</feature>
<evidence type="ECO:0000256" key="1">
    <source>
        <dbReference type="SAM" id="Phobius"/>
    </source>
</evidence>
<keyword evidence="1" id="KW-0472">Membrane</keyword>
<protein>
    <submittedName>
        <fullName evidence="2">Uncharacterized protein</fullName>
    </submittedName>
</protein>
<dbReference type="Proteomes" id="UP001448207">
    <property type="component" value="Unassembled WGS sequence"/>
</dbReference>
<evidence type="ECO:0000313" key="3">
    <source>
        <dbReference type="Proteomes" id="UP001448207"/>
    </source>
</evidence>
<gene>
    <name evidence="2" type="ORF">J3Q64DRAFT_1706507</name>
</gene>
<organism evidence="2 3">
    <name type="scientific">Phycomyces blakesleeanus</name>
    <dbReference type="NCBI Taxonomy" id="4837"/>
    <lineage>
        <taxon>Eukaryota</taxon>
        <taxon>Fungi</taxon>
        <taxon>Fungi incertae sedis</taxon>
        <taxon>Mucoromycota</taxon>
        <taxon>Mucoromycotina</taxon>
        <taxon>Mucoromycetes</taxon>
        <taxon>Mucorales</taxon>
        <taxon>Phycomycetaceae</taxon>
        <taxon>Phycomyces</taxon>
    </lineage>
</organism>
<keyword evidence="1" id="KW-0812">Transmembrane</keyword>
<name>A0ABR3BBS4_PHYBL</name>
<dbReference type="EMBL" id="JBCLYO010000001">
    <property type="protein sequence ID" value="KAL0096156.1"/>
    <property type="molecule type" value="Genomic_DNA"/>
</dbReference>
<evidence type="ECO:0000313" key="2">
    <source>
        <dbReference type="EMBL" id="KAL0096156.1"/>
    </source>
</evidence>
<sequence length="83" mass="10060">MDLIYLFIIYVQRSLFLTFNTLLFERTITKIHSFSHFFYLSDYFFVVVWFGLVWLRRSVCCINSSTDIHQQSILLLKECVYCL</sequence>